<accession>A0AAD4W858</accession>
<dbReference type="InterPro" id="IPR036397">
    <property type="entry name" value="RNaseH_sf"/>
</dbReference>
<dbReference type="GO" id="GO:0004523">
    <property type="term" value="F:RNA-DNA hybrid ribonuclease activity"/>
    <property type="evidence" value="ECO:0007669"/>
    <property type="project" value="InterPro"/>
</dbReference>
<dbReference type="PANTHER" id="PTHR46387:SF45">
    <property type="entry name" value="ENDOGENOUS RETROVIRUS GROUP K MEMBER 8 POL PROTEIN-LIKE"/>
    <property type="match status" value="1"/>
</dbReference>
<dbReference type="InterPro" id="IPR002156">
    <property type="entry name" value="RNaseH_domain"/>
</dbReference>
<dbReference type="PANTHER" id="PTHR46387">
    <property type="entry name" value="POLYNUCLEOTIDYL TRANSFERASE, RIBONUCLEASE H-LIKE SUPERFAMILY PROTEIN"/>
    <property type="match status" value="1"/>
</dbReference>
<evidence type="ECO:0000259" key="1">
    <source>
        <dbReference type="Pfam" id="PF13456"/>
    </source>
</evidence>
<reference evidence="2 3" key="1">
    <citation type="journal article" date="2022" name="G3 (Bethesda)">
        <title>Whole-genome sequence and methylome profiling of the almond [Prunus dulcis (Mill.) D.A. Webb] cultivar 'Nonpareil'.</title>
        <authorList>
            <person name="D'Amico-Willman K.M."/>
            <person name="Ouma W.Z."/>
            <person name="Meulia T."/>
            <person name="Sideli G.M."/>
            <person name="Gradziel T.M."/>
            <person name="Fresnedo-Ramirez J."/>
        </authorList>
    </citation>
    <scope>NUCLEOTIDE SEQUENCE [LARGE SCALE GENOMIC DNA]</scope>
    <source>
        <strain evidence="2">Clone GOH B32 T37-40</strain>
    </source>
</reference>
<dbReference type="GO" id="GO:0003676">
    <property type="term" value="F:nucleic acid binding"/>
    <property type="evidence" value="ECO:0007669"/>
    <property type="project" value="InterPro"/>
</dbReference>
<organism evidence="2 3">
    <name type="scientific">Prunus dulcis</name>
    <name type="common">Almond</name>
    <name type="synonym">Amygdalus dulcis</name>
    <dbReference type="NCBI Taxonomy" id="3755"/>
    <lineage>
        <taxon>Eukaryota</taxon>
        <taxon>Viridiplantae</taxon>
        <taxon>Streptophyta</taxon>
        <taxon>Embryophyta</taxon>
        <taxon>Tracheophyta</taxon>
        <taxon>Spermatophyta</taxon>
        <taxon>Magnoliopsida</taxon>
        <taxon>eudicotyledons</taxon>
        <taxon>Gunneridae</taxon>
        <taxon>Pentapetalae</taxon>
        <taxon>rosids</taxon>
        <taxon>fabids</taxon>
        <taxon>Rosales</taxon>
        <taxon>Rosaceae</taxon>
        <taxon>Amygdaloideae</taxon>
        <taxon>Amygdaleae</taxon>
        <taxon>Prunus</taxon>
    </lineage>
</organism>
<dbReference type="Proteomes" id="UP001054821">
    <property type="component" value="Chromosome 3"/>
</dbReference>
<feature type="domain" description="RNase H type-1" evidence="1">
    <location>
        <begin position="1"/>
        <end position="65"/>
    </location>
</feature>
<name>A0AAD4W858_PRUDU</name>
<dbReference type="Pfam" id="PF13456">
    <property type="entry name" value="RVT_3"/>
    <property type="match status" value="1"/>
</dbReference>
<keyword evidence="3" id="KW-1185">Reference proteome</keyword>
<dbReference type="SUPFAM" id="SSF53098">
    <property type="entry name" value="Ribonuclease H-like"/>
    <property type="match status" value="1"/>
</dbReference>
<dbReference type="Gene3D" id="3.30.420.10">
    <property type="entry name" value="Ribonuclease H-like superfamily/Ribonuclease H"/>
    <property type="match status" value="1"/>
</dbReference>
<protein>
    <recommendedName>
        <fullName evidence="1">RNase H type-1 domain-containing protein</fullName>
    </recommendedName>
</protein>
<evidence type="ECO:0000313" key="2">
    <source>
        <dbReference type="EMBL" id="KAI5337819.1"/>
    </source>
</evidence>
<dbReference type="EMBL" id="JAJFAZ020000003">
    <property type="protein sequence ID" value="KAI5337819.1"/>
    <property type="molecule type" value="Genomic_DNA"/>
</dbReference>
<dbReference type="InterPro" id="IPR012337">
    <property type="entry name" value="RNaseH-like_sf"/>
</dbReference>
<proteinExistence type="predicted"/>
<sequence length="86" mass="9795">MAKYEALLAGLRLAKEMGAKQIQIFSDLQLVVHQVNQNFTANDISMTTYLQHTQHLLTTFDAYLISQNQTLPTDSAEARRIHYRSA</sequence>
<evidence type="ECO:0000313" key="3">
    <source>
        <dbReference type="Proteomes" id="UP001054821"/>
    </source>
</evidence>
<dbReference type="AlphaFoldDB" id="A0AAD4W858"/>
<gene>
    <name evidence="2" type="ORF">L3X38_017090</name>
</gene>
<comment type="caution">
    <text evidence="2">The sequence shown here is derived from an EMBL/GenBank/DDBJ whole genome shotgun (WGS) entry which is preliminary data.</text>
</comment>